<dbReference type="Pfam" id="PF03781">
    <property type="entry name" value="FGE-sulfatase"/>
    <property type="match status" value="1"/>
</dbReference>
<evidence type="ECO:0000259" key="7">
    <source>
        <dbReference type="Pfam" id="PF10017"/>
    </source>
</evidence>
<organism evidence="9">
    <name type="scientific">Talaromyces marneffei PM1</name>
    <dbReference type="NCBI Taxonomy" id="1077442"/>
    <lineage>
        <taxon>Eukaryota</taxon>
        <taxon>Fungi</taxon>
        <taxon>Dikarya</taxon>
        <taxon>Ascomycota</taxon>
        <taxon>Pezizomycotina</taxon>
        <taxon>Eurotiomycetes</taxon>
        <taxon>Eurotiomycetidae</taxon>
        <taxon>Eurotiales</taxon>
        <taxon>Trichocomaceae</taxon>
        <taxon>Talaromyces</taxon>
        <taxon>Talaromyces sect. Talaromyces</taxon>
    </lineage>
</organism>
<evidence type="ECO:0000256" key="4">
    <source>
        <dbReference type="ARBA" id="ARBA00023004"/>
    </source>
</evidence>
<protein>
    <submittedName>
        <fullName evidence="9">Meiotically up-regulated protein</fullName>
    </submittedName>
</protein>
<dbReference type="SUPFAM" id="SSF56436">
    <property type="entry name" value="C-type lectin-like"/>
    <property type="match status" value="1"/>
</dbReference>
<feature type="domain" description="Histidine-specific methyltransferase SAM-dependent" evidence="7">
    <location>
        <begin position="27"/>
        <end position="330"/>
    </location>
</feature>
<comment type="caution">
    <text evidence="9">The sequence shown here is derived from an EMBL/GenBank/DDBJ whole genome shotgun (WGS) entry which is preliminary data.</text>
</comment>
<dbReference type="HOGENOM" id="CLU_006921_0_1_1"/>
<feature type="domain" description="DinB-like" evidence="8">
    <location>
        <begin position="370"/>
        <end position="492"/>
    </location>
</feature>
<comment type="pathway">
    <text evidence="5">Amino-acid biosynthesis; ergothioneine biosynthesis.</text>
</comment>
<sequence length="833" mass="94223">MSPALLSNGSVDIVDIRDNDATFSAAAAIQDGLDPPSGKPRSFPTILLYDAAGLRLFEEITYLDEYYLTNTEIEVLEKHARTIAGRLPDQSQLVELGSGNLRKVEILLREFESLRKRVDYYALDLSLEELQRTFAQVSPQSYQYVRFHGLHGTYDDALEWLKNPQNRKQPTCVLSLGSSIGNFGREDAAGFLRQYSQLLGPTDSIIIGLDGCKNKDRVYRAYNDSQGITRRFYLNGLVHANEVLGYDAFMPDQWDIDCLYNEIDGCHRAFYVPTQDVTINGISLCKGEKIIFEEAYKYDARERAELWRNAGLINVAALGNSDDNYHLNMLSPSNVTFPTRPREYAPNPVPSWEEWRSLWTAWDIVSKTMVPQDELISKPIKLRNALIFYLGHIPTFLDIHLTRATRGKPTDPKYYPQIFERGIDPDVDNPEQCHAHSEIPDDWPALGEILNYQEQVRSRVQSLLRMEDLPQNRLLGEALWIGFEHEAMHLETFLYMLLQSDKILPPLGVERPDFEGIARQAELQAKPNQWFSIPEQTIAIGIDDSDLTKMPAQSFAWDNEKPKRFVSVHAFEAQARAITNREYARYLKENGIHRIPASWVIQAANSWNNTFNGLHTNAVSNGHGNSMDNYAVRTVFGPVSFAWAADWPVIASYDELSGYAAWKKCRLPTFEEARSIYKHAATLNGQSNDVNGVNGVSNGHVETLESESPTDGPVRHNGVKSESSLFVDLTNANVGFKDWHPVPVTPNGDRLAGQGEMGGVWEWTSSLLSAHDGFEEMKIYPGYTADFFDGKHNIVLGGSWATHPRVAGRTSFVNWYQHNYPYAWVGARLVRDI</sequence>
<reference evidence="9" key="1">
    <citation type="journal article" date="2014" name="PLoS Genet.">
        <title>Signature Gene Expression Reveals Novel Clues to the Molecular Mechanisms of Dimorphic Transition in Penicillium marneffei.</title>
        <authorList>
            <person name="Yang E."/>
            <person name="Wang G."/>
            <person name="Cai J."/>
            <person name="Woo P.C."/>
            <person name="Lau S.K."/>
            <person name="Yuen K.-Y."/>
            <person name="Chow W.-N."/>
            <person name="Lin X."/>
        </authorList>
    </citation>
    <scope>NUCLEOTIDE SEQUENCE [LARGE SCALE GENOMIC DNA]</scope>
    <source>
        <strain evidence="9">PM1</strain>
    </source>
</reference>
<dbReference type="Gene3D" id="3.40.50.150">
    <property type="entry name" value="Vaccinia Virus protein VP39"/>
    <property type="match status" value="1"/>
</dbReference>
<dbReference type="PANTHER" id="PTHR43397:SF1">
    <property type="entry name" value="ERGOTHIONEINE BIOSYNTHESIS PROTEIN 1"/>
    <property type="match status" value="1"/>
</dbReference>
<accession>A0A093V8Y2</accession>
<evidence type="ECO:0000256" key="5">
    <source>
        <dbReference type="ARBA" id="ARBA00037882"/>
    </source>
</evidence>
<evidence type="ECO:0000256" key="2">
    <source>
        <dbReference type="ARBA" id="ARBA00022679"/>
    </source>
</evidence>
<evidence type="ECO:0000313" key="9">
    <source>
        <dbReference type="EMBL" id="KFX43191.1"/>
    </source>
</evidence>
<dbReference type="AlphaFoldDB" id="A0A093V8Y2"/>
<keyword evidence="3" id="KW-0560">Oxidoreductase</keyword>
<dbReference type="InterPro" id="IPR029063">
    <property type="entry name" value="SAM-dependent_MTases_sf"/>
</dbReference>
<dbReference type="InterPro" id="IPR017805">
    <property type="entry name" value="SAM_MeTrfase_EasF-type_put"/>
</dbReference>
<evidence type="ECO:0000256" key="1">
    <source>
        <dbReference type="ARBA" id="ARBA00022603"/>
    </source>
</evidence>
<dbReference type="GO" id="GO:0032259">
    <property type="term" value="P:methylation"/>
    <property type="evidence" value="ECO:0007669"/>
    <property type="project" value="UniProtKB-KW"/>
</dbReference>
<dbReference type="PANTHER" id="PTHR43397">
    <property type="entry name" value="ERGOTHIONEINE BIOSYNTHESIS PROTEIN 1"/>
    <property type="match status" value="1"/>
</dbReference>
<dbReference type="EMBL" id="JPOX01000037">
    <property type="protein sequence ID" value="KFX43191.1"/>
    <property type="molecule type" value="Genomic_DNA"/>
</dbReference>
<evidence type="ECO:0000256" key="3">
    <source>
        <dbReference type="ARBA" id="ARBA00023002"/>
    </source>
</evidence>
<keyword evidence="2" id="KW-0808">Transferase</keyword>
<dbReference type="Gene3D" id="3.90.1580.10">
    <property type="entry name" value="paralog of FGE (formylglycine-generating enzyme)"/>
    <property type="match status" value="1"/>
</dbReference>
<evidence type="ECO:0000259" key="6">
    <source>
        <dbReference type="Pfam" id="PF03781"/>
    </source>
</evidence>
<dbReference type="eggNOG" id="ENOG502QS9T">
    <property type="taxonomic scope" value="Eukaryota"/>
</dbReference>
<proteinExistence type="predicted"/>
<keyword evidence="4" id="KW-0408">Iron</keyword>
<dbReference type="InterPro" id="IPR051128">
    <property type="entry name" value="EgtD_Methyltrsf_superfamily"/>
</dbReference>
<dbReference type="InterPro" id="IPR024775">
    <property type="entry name" value="DinB-like"/>
</dbReference>
<dbReference type="InterPro" id="IPR019257">
    <property type="entry name" value="MeTrfase_dom"/>
</dbReference>
<keyword evidence="1" id="KW-0489">Methyltransferase</keyword>
<dbReference type="Pfam" id="PF10017">
    <property type="entry name" value="Methyltransf_33"/>
    <property type="match status" value="1"/>
</dbReference>
<dbReference type="InterPro" id="IPR005532">
    <property type="entry name" value="SUMF_dom"/>
</dbReference>
<dbReference type="InterPro" id="IPR016187">
    <property type="entry name" value="CTDL_fold"/>
</dbReference>
<dbReference type="InterPro" id="IPR042095">
    <property type="entry name" value="SUMF_sf"/>
</dbReference>
<dbReference type="NCBIfam" id="TIGR03439">
    <property type="entry name" value="methyl_EasF"/>
    <property type="match status" value="1"/>
</dbReference>
<evidence type="ECO:0000259" key="8">
    <source>
        <dbReference type="Pfam" id="PF12867"/>
    </source>
</evidence>
<gene>
    <name evidence="9" type="ORF">GQ26_0370410</name>
</gene>
<name>A0A093V8Y2_TALMA</name>
<dbReference type="Pfam" id="PF12867">
    <property type="entry name" value="DinB_2"/>
    <property type="match status" value="1"/>
</dbReference>
<dbReference type="GO" id="GO:0008168">
    <property type="term" value="F:methyltransferase activity"/>
    <property type="evidence" value="ECO:0007669"/>
    <property type="project" value="UniProtKB-KW"/>
</dbReference>
<feature type="domain" description="Sulfatase-modifying factor enzyme-like" evidence="6">
    <location>
        <begin position="554"/>
        <end position="831"/>
    </location>
</feature>